<dbReference type="InterPro" id="IPR029058">
    <property type="entry name" value="AB_hydrolase_fold"/>
</dbReference>
<comment type="caution">
    <text evidence="3">The sequence shown here is derived from an EMBL/GenBank/DDBJ whole genome shotgun (WGS) entry which is preliminary data.</text>
</comment>
<organism evidence="3 4">
    <name type="scientific">Xylaria flabelliformis</name>
    <dbReference type="NCBI Taxonomy" id="2512241"/>
    <lineage>
        <taxon>Eukaryota</taxon>
        <taxon>Fungi</taxon>
        <taxon>Dikarya</taxon>
        <taxon>Ascomycota</taxon>
        <taxon>Pezizomycotina</taxon>
        <taxon>Sordariomycetes</taxon>
        <taxon>Xylariomycetidae</taxon>
        <taxon>Xylariales</taxon>
        <taxon>Xylariaceae</taxon>
        <taxon>Xylaria</taxon>
    </lineage>
</organism>
<dbReference type="Gene3D" id="3.40.50.1820">
    <property type="entry name" value="alpha/beta hydrolase"/>
    <property type="match status" value="1"/>
</dbReference>
<reference evidence="4" key="1">
    <citation type="submission" date="2019-06" db="EMBL/GenBank/DDBJ databases">
        <title>Draft genome sequence of the griseofulvin-producing fungus Xylaria cubensis strain G536.</title>
        <authorList>
            <person name="Mead M.E."/>
            <person name="Raja H.A."/>
            <person name="Steenwyk J.L."/>
            <person name="Knowles S.L."/>
            <person name="Oberlies N.H."/>
            <person name="Rokas A."/>
        </authorList>
    </citation>
    <scope>NUCLEOTIDE SEQUENCE [LARGE SCALE GENOMIC DNA]</scope>
    <source>
        <strain evidence="4">G536</strain>
    </source>
</reference>
<sequence length="540" mass="60149">MAGPGSLYVTMQPQPGLPLEQFHEWYNNEHGPTRLKLPQIFTNGLRYQAADNQEPTYLAVYDVTSTSHLGTETYTSLRANRSSREAETIGQVDVQRYFWDRVLSKQSPLFVPIEQLTDEEAEGRMLVAVQLTPKEAANSVEEIQKWYGEEHMDMLSKVPGWLRSRLFKTSSLEEGQPTRFIALHDYGKTAGLGGPEYQAAISTPRTKELYAKYATMSSRRIYSLFYVFGPASRDLYNLSQLSAAKSTFKSPDGKTFTTNSPSPVIESYFTTPDGLTIPYRLEGNPDPKAPTIAFCNSLLTSLHMWDHFIEIFKANRPQYRILRYDFRGRHSIPSPPQPSTLDILADDINSLLTALRIPKLEALIGVSMGGATTLKFSLKYPSKLGKFIACDFNATSSPANTGAWKERIGIAETSLEDGSPGIRKLAGQTVERWFHPATMQRQDTVAWIRDMVSSNDVEGFRYGCQALWDYDLKAQMNECAVPGLFVVGEGDGKGALVKAMDGFKGLLGQRGADLAIVPKTGHLPMCEDPEGFWTAIGNFV</sequence>
<comment type="similarity">
    <text evidence="1">Belongs to the AB hydrolase superfamily.</text>
</comment>
<evidence type="ECO:0000259" key="2">
    <source>
        <dbReference type="Pfam" id="PF00561"/>
    </source>
</evidence>
<feature type="domain" description="AB hydrolase-1" evidence="2">
    <location>
        <begin position="290"/>
        <end position="401"/>
    </location>
</feature>
<dbReference type="STRING" id="2512241.A0A553HPH5"/>
<dbReference type="OrthoDB" id="2851338at2759"/>
<dbReference type="PANTHER" id="PTHR43039">
    <property type="entry name" value="ESTERASE-RELATED"/>
    <property type="match status" value="1"/>
</dbReference>
<dbReference type="SUPFAM" id="SSF53474">
    <property type="entry name" value="alpha/beta-Hydrolases"/>
    <property type="match status" value="1"/>
</dbReference>
<accession>A0A553HPH5</accession>
<evidence type="ECO:0000313" key="3">
    <source>
        <dbReference type="EMBL" id="TRX89847.1"/>
    </source>
</evidence>
<keyword evidence="4" id="KW-1185">Reference proteome</keyword>
<dbReference type="EMBL" id="VFLP01000062">
    <property type="protein sequence ID" value="TRX89847.1"/>
    <property type="molecule type" value="Genomic_DNA"/>
</dbReference>
<dbReference type="AlphaFoldDB" id="A0A553HPH5"/>
<protein>
    <recommendedName>
        <fullName evidence="2">AB hydrolase-1 domain-containing protein</fullName>
    </recommendedName>
</protein>
<evidence type="ECO:0000313" key="4">
    <source>
        <dbReference type="Proteomes" id="UP000319160"/>
    </source>
</evidence>
<dbReference type="InterPro" id="IPR000073">
    <property type="entry name" value="AB_hydrolase_1"/>
</dbReference>
<name>A0A553HPH5_9PEZI</name>
<dbReference type="Pfam" id="PF00561">
    <property type="entry name" value="Abhydrolase_1"/>
    <property type="match status" value="1"/>
</dbReference>
<gene>
    <name evidence="3" type="ORF">FHL15_009280</name>
</gene>
<proteinExistence type="inferred from homology"/>
<dbReference type="Proteomes" id="UP000319160">
    <property type="component" value="Unassembled WGS sequence"/>
</dbReference>
<evidence type="ECO:0000256" key="1">
    <source>
        <dbReference type="ARBA" id="ARBA00008645"/>
    </source>
</evidence>